<proteinExistence type="predicted"/>
<comment type="caution">
    <text evidence="3">The sequence shown here is derived from an EMBL/GenBank/DDBJ whole genome shotgun (WGS) entry which is preliminary data.</text>
</comment>
<sequence length="448" mass="51560">MDECDTNKQLHEQNELLKRENELLKASVSEIEPLKAKIRELEARLAQYENAHTPPSLRRGRNRKKDRDESNKGKPGQKIGHKGVTRPYVTPNRQVEVTMDFCPDCGAKLGSPFRIDSKIVEEIPEPQPIIVTDYRISHYRCPCCRKEVAAKDSSCPHEGKFGNNVIALATIFKYEDRLPHRKIHDAMMRSYGLKISPATILDLTRRAADAVRSEYDAILSKIRGAPIVYADETSISVQGEKHWIWTFTTPSETFFVIRKSRGMKVLMEVLTRRFKGIIVCDGWIPYARFTKHLQRCWAHLLRESKDIAEKFEEAIPLHNALKELYEILTTALENDPPPKVRKTLWKLAREALRHWIKKEYSIEKVQKFIGKINNGFNYWFTFVINPGVEPTNNRAERALRPNVVLRKILGTLRNYKGTSIHECIMTTLATWGLKGLNSLQMLTAKLAS</sequence>
<evidence type="ECO:0000259" key="2">
    <source>
        <dbReference type="Pfam" id="PF03050"/>
    </source>
</evidence>
<dbReference type="InterPro" id="IPR004291">
    <property type="entry name" value="Transposase_IS66_central"/>
</dbReference>
<feature type="region of interest" description="Disordered" evidence="1">
    <location>
        <begin position="46"/>
        <end position="88"/>
    </location>
</feature>
<accession>A0A0W8F911</accession>
<organism evidence="3">
    <name type="scientific">hydrocarbon metagenome</name>
    <dbReference type="NCBI Taxonomy" id="938273"/>
    <lineage>
        <taxon>unclassified sequences</taxon>
        <taxon>metagenomes</taxon>
        <taxon>ecological metagenomes</taxon>
    </lineage>
</organism>
<dbReference type="NCBIfam" id="NF033517">
    <property type="entry name" value="transpos_IS66"/>
    <property type="match status" value="1"/>
</dbReference>
<dbReference type="Pfam" id="PF03050">
    <property type="entry name" value="DDE_Tnp_IS66"/>
    <property type="match status" value="1"/>
</dbReference>
<name>A0A0W8F911_9ZZZZ</name>
<evidence type="ECO:0000256" key="1">
    <source>
        <dbReference type="SAM" id="MobiDB-lite"/>
    </source>
</evidence>
<dbReference type="InterPro" id="IPR052344">
    <property type="entry name" value="Transposase-related"/>
</dbReference>
<dbReference type="PANTHER" id="PTHR33678">
    <property type="entry name" value="BLL1576 PROTEIN"/>
    <property type="match status" value="1"/>
</dbReference>
<feature type="domain" description="Transposase IS66 central" evidence="2">
    <location>
        <begin position="160"/>
        <end position="417"/>
    </location>
</feature>
<reference evidence="3" key="1">
    <citation type="journal article" date="2015" name="Proc. Natl. Acad. Sci. U.S.A.">
        <title>Networks of energetic and metabolic interactions define dynamics in microbial communities.</title>
        <authorList>
            <person name="Embree M."/>
            <person name="Liu J.K."/>
            <person name="Al-Bassam M.M."/>
            <person name="Zengler K."/>
        </authorList>
    </citation>
    <scope>NUCLEOTIDE SEQUENCE</scope>
</reference>
<dbReference type="PANTHER" id="PTHR33678:SF1">
    <property type="entry name" value="BLL1576 PROTEIN"/>
    <property type="match status" value="1"/>
</dbReference>
<gene>
    <name evidence="3" type="ORF">ASZ90_013017</name>
</gene>
<evidence type="ECO:0000313" key="3">
    <source>
        <dbReference type="EMBL" id="KUG17294.1"/>
    </source>
</evidence>
<dbReference type="AlphaFoldDB" id="A0A0W8F911"/>
<dbReference type="EMBL" id="LNQE01001452">
    <property type="protein sequence ID" value="KUG17294.1"/>
    <property type="molecule type" value="Genomic_DNA"/>
</dbReference>
<protein>
    <recommendedName>
        <fullName evidence="2">Transposase IS66 central domain-containing protein</fullName>
    </recommendedName>
</protein>